<dbReference type="PANTHER" id="PTHR33884:SF3">
    <property type="entry name" value="UPF0410 PROTEIN YMGE"/>
    <property type="match status" value="1"/>
</dbReference>
<dbReference type="GO" id="GO:0005886">
    <property type="term" value="C:plasma membrane"/>
    <property type="evidence" value="ECO:0007669"/>
    <property type="project" value="UniProtKB-SubCell"/>
</dbReference>
<dbReference type="InterPro" id="IPR007341">
    <property type="entry name" value="Transgly_assoc"/>
</dbReference>
<evidence type="ECO:0000256" key="7">
    <source>
        <dbReference type="SAM" id="Phobius"/>
    </source>
</evidence>
<feature type="transmembrane region" description="Helical" evidence="7">
    <location>
        <begin position="61"/>
        <end position="81"/>
    </location>
</feature>
<evidence type="ECO:0000313" key="8">
    <source>
        <dbReference type="EMBL" id="MTB73361.1"/>
    </source>
</evidence>
<dbReference type="EMBL" id="WLVL01000057">
    <property type="protein sequence ID" value="MTB73361.1"/>
    <property type="molecule type" value="Genomic_DNA"/>
</dbReference>
<feature type="transmembrane region" description="Helical" evidence="7">
    <location>
        <begin position="30"/>
        <end position="49"/>
    </location>
</feature>
<keyword evidence="3" id="KW-1003">Cell membrane</keyword>
<reference evidence="8 9" key="1">
    <citation type="submission" date="2019-11" db="EMBL/GenBank/DDBJ databases">
        <title>Whole genome sequencing identifies a novel species of the genus Arsenicicoccus isolated from human blood.</title>
        <authorList>
            <person name="Jeong J.H."/>
            <person name="Kweon O.J."/>
            <person name="Kim H.R."/>
            <person name="Kim T.-H."/>
            <person name="Ha S.-M."/>
            <person name="Lee M.-K."/>
        </authorList>
    </citation>
    <scope>NUCLEOTIDE SEQUENCE [LARGE SCALE GENOMIC DNA]</scope>
    <source>
        <strain evidence="8 9">MKL-02</strain>
    </source>
</reference>
<comment type="caution">
    <text evidence="8">The sequence shown here is derived from an EMBL/GenBank/DDBJ whole genome shotgun (WGS) entry which is preliminary data.</text>
</comment>
<accession>A0A6I3IYH5</accession>
<evidence type="ECO:0000256" key="4">
    <source>
        <dbReference type="ARBA" id="ARBA00022692"/>
    </source>
</evidence>
<keyword evidence="4 7" id="KW-0812">Transmembrane</keyword>
<comment type="similarity">
    <text evidence="2">Belongs to the UPF0410 family.</text>
</comment>
<protein>
    <submittedName>
        <fullName evidence="8">GlsB/YeaQ/YmgE family stress response membrane protein</fullName>
    </submittedName>
</protein>
<evidence type="ECO:0000256" key="2">
    <source>
        <dbReference type="ARBA" id="ARBA00011006"/>
    </source>
</evidence>
<feature type="transmembrane region" description="Helical" evidence="7">
    <location>
        <begin position="6"/>
        <end position="23"/>
    </location>
</feature>
<dbReference type="Proteomes" id="UP000431092">
    <property type="component" value="Unassembled WGS sequence"/>
</dbReference>
<dbReference type="RefSeq" id="WP_154594616.1">
    <property type="nucleotide sequence ID" value="NZ_CP171001.1"/>
</dbReference>
<keyword evidence="9" id="KW-1185">Reference proteome</keyword>
<gene>
    <name evidence="8" type="ORF">GGG17_15615</name>
</gene>
<dbReference type="AlphaFoldDB" id="A0A6I3IYH5"/>
<keyword evidence="6 7" id="KW-0472">Membrane</keyword>
<proteinExistence type="inferred from homology"/>
<sequence>MLGTIITAIIIGAIIGGLARLVMPGNQNISVLMTIVLGILGSAIGSWLVSQFGYRNSSGGIAWIAVLAGVVVAAILISIYLSMTGRKGRV</sequence>
<keyword evidence="5 7" id="KW-1133">Transmembrane helix</keyword>
<comment type="subcellular location">
    <subcellularLocation>
        <location evidence="1">Cell membrane</location>
        <topology evidence="1">Multi-pass membrane protein</topology>
    </subcellularLocation>
</comment>
<name>A0A6I3IYH5_9MICO</name>
<evidence type="ECO:0000256" key="6">
    <source>
        <dbReference type="ARBA" id="ARBA00023136"/>
    </source>
</evidence>
<dbReference type="PANTHER" id="PTHR33884">
    <property type="entry name" value="UPF0410 PROTEIN YMGE"/>
    <property type="match status" value="1"/>
</dbReference>
<evidence type="ECO:0000256" key="1">
    <source>
        <dbReference type="ARBA" id="ARBA00004651"/>
    </source>
</evidence>
<organism evidence="8 9">
    <name type="scientific">Arsenicicoccus cauae</name>
    <dbReference type="NCBI Taxonomy" id="2663847"/>
    <lineage>
        <taxon>Bacteria</taxon>
        <taxon>Bacillati</taxon>
        <taxon>Actinomycetota</taxon>
        <taxon>Actinomycetes</taxon>
        <taxon>Micrococcales</taxon>
        <taxon>Intrasporangiaceae</taxon>
        <taxon>Arsenicicoccus</taxon>
    </lineage>
</organism>
<evidence type="ECO:0000256" key="3">
    <source>
        <dbReference type="ARBA" id="ARBA00022475"/>
    </source>
</evidence>
<evidence type="ECO:0000313" key="9">
    <source>
        <dbReference type="Proteomes" id="UP000431092"/>
    </source>
</evidence>
<evidence type="ECO:0000256" key="5">
    <source>
        <dbReference type="ARBA" id="ARBA00022989"/>
    </source>
</evidence>